<dbReference type="EMBL" id="GG663748">
    <property type="protein sequence ID" value="EEH52379.1"/>
    <property type="molecule type" value="Genomic_DNA"/>
</dbReference>
<dbReference type="InterPro" id="IPR036010">
    <property type="entry name" value="2Fe-2S_ferredoxin-like_sf"/>
</dbReference>
<dbReference type="GO" id="GO:0009055">
    <property type="term" value="F:electron transfer activity"/>
    <property type="evidence" value="ECO:0007669"/>
    <property type="project" value="TreeGrafter"/>
</dbReference>
<dbReference type="OMA" id="GMAMCAS"/>
<proteinExistence type="inferred from homology"/>
<dbReference type="eggNOG" id="KOG3309">
    <property type="taxonomic scope" value="Eukaryota"/>
</dbReference>
<evidence type="ECO:0000256" key="1">
    <source>
        <dbReference type="ARBA" id="ARBA00010914"/>
    </source>
</evidence>
<dbReference type="PROSITE" id="PS00814">
    <property type="entry name" value="ADX"/>
    <property type="match status" value="1"/>
</dbReference>
<evidence type="ECO:0000313" key="12">
    <source>
        <dbReference type="Proteomes" id="UP000001876"/>
    </source>
</evidence>
<evidence type="ECO:0000313" key="11">
    <source>
        <dbReference type="EMBL" id="EEH52379.1"/>
    </source>
</evidence>
<dbReference type="PRINTS" id="PR00355">
    <property type="entry name" value="ADRENODOXIN"/>
</dbReference>
<evidence type="ECO:0000256" key="5">
    <source>
        <dbReference type="ARBA" id="ARBA00022723"/>
    </source>
</evidence>
<sequence length="130" mass="14134">MHGHGKDDPNAETIDVTFIEKDGTETKVKAPIGQSMLEVAHKNDIELEGACEGSLACSTCHVIIEDEKVYDALPEPDDDENDMLDLAFGLTETSRLGCQVIAAKEIDGLRLSLPRATRNFAVDGFVPKPH</sequence>
<keyword evidence="4" id="KW-0001">2Fe-2S</keyword>
<reference evidence="11 12" key="1">
    <citation type="journal article" date="2009" name="Science">
        <title>Green evolution and dynamic adaptations revealed by genomes of the marine picoeukaryotes Micromonas.</title>
        <authorList>
            <person name="Worden A.Z."/>
            <person name="Lee J.H."/>
            <person name="Mock T."/>
            <person name="Rouze P."/>
            <person name="Simmons M.P."/>
            <person name="Aerts A.L."/>
            <person name="Allen A.E."/>
            <person name="Cuvelier M.L."/>
            <person name="Derelle E."/>
            <person name="Everett M.V."/>
            <person name="Foulon E."/>
            <person name="Grimwood J."/>
            <person name="Gundlach H."/>
            <person name="Henrissat B."/>
            <person name="Napoli C."/>
            <person name="McDonald S.M."/>
            <person name="Parker M.S."/>
            <person name="Rombauts S."/>
            <person name="Salamov A."/>
            <person name="Von Dassow P."/>
            <person name="Badger J.H."/>
            <person name="Coutinho P.M."/>
            <person name="Demir E."/>
            <person name="Dubchak I."/>
            <person name="Gentemann C."/>
            <person name="Eikrem W."/>
            <person name="Gready J.E."/>
            <person name="John U."/>
            <person name="Lanier W."/>
            <person name="Lindquist E.A."/>
            <person name="Lucas S."/>
            <person name="Mayer K.F."/>
            <person name="Moreau H."/>
            <person name="Not F."/>
            <person name="Otillar R."/>
            <person name="Panaud O."/>
            <person name="Pangilinan J."/>
            <person name="Paulsen I."/>
            <person name="Piegu B."/>
            <person name="Poliakov A."/>
            <person name="Robbens S."/>
            <person name="Schmutz J."/>
            <person name="Toulza E."/>
            <person name="Wyss T."/>
            <person name="Zelensky A."/>
            <person name="Zhou K."/>
            <person name="Armbrust E.V."/>
            <person name="Bhattacharya D."/>
            <person name="Goodenough U.W."/>
            <person name="Van de Peer Y."/>
            <person name="Grigoriev I.V."/>
        </authorList>
    </citation>
    <scope>NUCLEOTIDE SEQUENCE [LARGE SCALE GENOMIC DNA]</scope>
    <source>
        <strain evidence="11 12">CCMP1545</strain>
    </source>
</reference>
<evidence type="ECO:0000256" key="6">
    <source>
        <dbReference type="ARBA" id="ARBA00022982"/>
    </source>
</evidence>
<dbReference type="InterPro" id="IPR001041">
    <property type="entry name" value="2Fe-2S_ferredoxin-type"/>
</dbReference>
<dbReference type="PROSITE" id="PS51085">
    <property type="entry name" value="2FE2S_FER_2"/>
    <property type="match status" value="1"/>
</dbReference>
<dbReference type="GeneID" id="9688887"/>
<dbReference type="GO" id="GO:0140647">
    <property type="term" value="P:P450-containing electron transport chain"/>
    <property type="evidence" value="ECO:0007669"/>
    <property type="project" value="InterPro"/>
</dbReference>
<gene>
    <name evidence="11" type="ORF">MICPUCDRAFT_22237</name>
</gene>
<name>C1N5Z3_MICPC</name>
<dbReference type="InterPro" id="IPR012675">
    <property type="entry name" value="Beta-grasp_dom_sf"/>
</dbReference>
<keyword evidence="12" id="KW-1185">Reference proteome</keyword>
<evidence type="ECO:0000256" key="2">
    <source>
        <dbReference type="ARBA" id="ARBA00019395"/>
    </source>
</evidence>
<dbReference type="STRING" id="564608.C1N5Z3"/>
<dbReference type="AlphaFoldDB" id="C1N5Z3"/>
<keyword evidence="8" id="KW-0411">Iron-sulfur</keyword>
<dbReference type="InterPro" id="IPR018298">
    <property type="entry name" value="Adrenodoxin_Fe-S_BS"/>
</dbReference>
<evidence type="ECO:0000256" key="4">
    <source>
        <dbReference type="ARBA" id="ARBA00022714"/>
    </source>
</evidence>
<evidence type="ECO:0000256" key="3">
    <source>
        <dbReference type="ARBA" id="ARBA00022448"/>
    </source>
</evidence>
<organism evidence="12">
    <name type="scientific">Micromonas pusilla (strain CCMP1545)</name>
    <name type="common">Picoplanktonic green alga</name>
    <dbReference type="NCBI Taxonomy" id="564608"/>
    <lineage>
        <taxon>Eukaryota</taxon>
        <taxon>Viridiplantae</taxon>
        <taxon>Chlorophyta</taxon>
        <taxon>Mamiellophyceae</taxon>
        <taxon>Mamiellales</taxon>
        <taxon>Mamiellaceae</taxon>
        <taxon>Micromonas</taxon>
    </lineage>
</organism>
<dbReference type="Pfam" id="PF00111">
    <property type="entry name" value="Fer2"/>
    <property type="match status" value="1"/>
</dbReference>
<dbReference type="GO" id="GO:0051537">
    <property type="term" value="F:2 iron, 2 sulfur cluster binding"/>
    <property type="evidence" value="ECO:0007669"/>
    <property type="project" value="UniProtKB-KW"/>
</dbReference>
<evidence type="ECO:0000256" key="9">
    <source>
        <dbReference type="ARBA" id="ARBA00034078"/>
    </source>
</evidence>
<keyword evidence="5" id="KW-0479">Metal-binding</keyword>
<keyword evidence="6" id="KW-0249">Electron transport</keyword>
<keyword evidence="3" id="KW-0813">Transport</keyword>
<evidence type="ECO:0000256" key="7">
    <source>
        <dbReference type="ARBA" id="ARBA00023004"/>
    </source>
</evidence>
<dbReference type="PANTHER" id="PTHR23426:SF72">
    <property type="entry name" value="2FE-2S FERREDOXIN-TYPE DOMAIN-CONTAINING PROTEIN"/>
    <property type="match status" value="1"/>
</dbReference>
<comment type="similarity">
    <text evidence="1">Belongs to the adrenodoxin/putidaredoxin family.</text>
</comment>
<dbReference type="RefSeq" id="XP_003063243.1">
    <property type="nucleotide sequence ID" value="XM_003063197.1"/>
</dbReference>
<dbReference type="PANTHER" id="PTHR23426">
    <property type="entry name" value="FERREDOXIN/ADRENODOXIN"/>
    <property type="match status" value="1"/>
</dbReference>
<comment type="cofactor">
    <cofactor evidence="9">
        <name>[2Fe-2S] cluster</name>
        <dbReference type="ChEBI" id="CHEBI:190135"/>
    </cofactor>
</comment>
<evidence type="ECO:0000256" key="8">
    <source>
        <dbReference type="ARBA" id="ARBA00023014"/>
    </source>
</evidence>
<feature type="domain" description="2Fe-2S ferredoxin-type" evidence="10">
    <location>
        <begin position="14"/>
        <end position="117"/>
    </location>
</feature>
<protein>
    <recommendedName>
        <fullName evidence="2">2Fe-2S ferredoxin</fullName>
    </recommendedName>
</protein>
<evidence type="ECO:0000259" key="10">
    <source>
        <dbReference type="PROSITE" id="PS51085"/>
    </source>
</evidence>
<dbReference type="GO" id="GO:0046872">
    <property type="term" value="F:metal ion binding"/>
    <property type="evidence" value="ECO:0007669"/>
    <property type="project" value="UniProtKB-KW"/>
</dbReference>
<dbReference type="OrthoDB" id="268593at2759"/>
<dbReference type="CDD" id="cd00207">
    <property type="entry name" value="fer2"/>
    <property type="match status" value="1"/>
</dbReference>
<dbReference type="SUPFAM" id="SSF54292">
    <property type="entry name" value="2Fe-2S ferredoxin-like"/>
    <property type="match status" value="1"/>
</dbReference>
<dbReference type="GO" id="GO:0005739">
    <property type="term" value="C:mitochondrion"/>
    <property type="evidence" value="ECO:0007669"/>
    <property type="project" value="TreeGrafter"/>
</dbReference>
<dbReference type="InterPro" id="IPR001055">
    <property type="entry name" value="Adrenodoxin-like"/>
</dbReference>
<dbReference type="Gene3D" id="3.10.20.30">
    <property type="match status" value="1"/>
</dbReference>
<accession>C1N5Z3</accession>
<keyword evidence="7" id="KW-0408">Iron</keyword>
<dbReference type="KEGG" id="mpp:MICPUCDRAFT_22237"/>
<dbReference type="Proteomes" id="UP000001876">
    <property type="component" value="Unassembled WGS sequence"/>
</dbReference>